<dbReference type="PANTHER" id="PTHR33642">
    <property type="entry name" value="COX1/OXI3 INTRON 1 PROTEIN-RELATED"/>
    <property type="match status" value="1"/>
</dbReference>
<evidence type="ECO:0000313" key="2">
    <source>
        <dbReference type="EMBL" id="MBO1626179.1"/>
    </source>
</evidence>
<dbReference type="Proteomes" id="UP000677611">
    <property type="component" value="Unassembled WGS sequence"/>
</dbReference>
<dbReference type="Pfam" id="PF00078">
    <property type="entry name" value="RVT_1"/>
    <property type="match status" value="1"/>
</dbReference>
<proteinExistence type="predicted"/>
<dbReference type="PROSITE" id="PS50878">
    <property type="entry name" value="RT_POL"/>
    <property type="match status" value="1"/>
</dbReference>
<dbReference type="PANTHER" id="PTHR33642:SF4">
    <property type="entry name" value="COX1_OXI3 INTRON 1 PROTEIN-RELATED"/>
    <property type="match status" value="1"/>
</dbReference>
<dbReference type="InterPro" id="IPR000477">
    <property type="entry name" value="RT_dom"/>
</dbReference>
<dbReference type="SUPFAM" id="SSF56672">
    <property type="entry name" value="DNA/RNA polymerases"/>
    <property type="match status" value="1"/>
</dbReference>
<keyword evidence="3" id="KW-1185">Reference proteome</keyword>
<dbReference type="Pfam" id="PF21368">
    <property type="entry name" value="AI2M-like_HNH"/>
    <property type="match status" value="1"/>
</dbReference>
<gene>
    <name evidence="2" type="ORF">J4P90_13215</name>
</gene>
<dbReference type="InterPro" id="IPR024937">
    <property type="entry name" value="Domain_X"/>
</dbReference>
<sequence>MDENYRRLNYVRYADDFLIAVIGSKEDAIKIKKDLTVFLRENLNLELSEEKTLITNTKKKARFLGYDIRISRSSARKKDKNGFMKRTTHLKVQLLVPYEVWRNNLLTKRAMKIKNGHIWKPVHRPYLRNLDDLEIINIYNAEIRGLYNYYRLALNVCVINKYKYIMEYSMYKTYANKYNSSISKIIAKNNVNGKFAIRYKTKNGTNIRFFYNDGFRRQTRTTKFPDVDKLPQMQKYMGRTSLIKRLQATKCEWCGESKSKIEIHHVRKLKDLKGKKAWERAMIERKRKTMALCITCHDDLHAGRLD</sequence>
<evidence type="ECO:0000313" key="3">
    <source>
        <dbReference type="Proteomes" id="UP000677611"/>
    </source>
</evidence>
<feature type="domain" description="Reverse transcriptase" evidence="1">
    <location>
        <begin position="1"/>
        <end position="68"/>
    </location>
</feature>
<name>A0ABS3NZ09_9BACI</name>
<accession>A0ABS3NZ09</accession>
<dbReference type="EMBL" id="JAGDQJ010000014">
    <property type="protein sequence ID" value="MBO1626179.1"/>
    <property type="molecule type" value="Genomic_DNA"/>
</dbReference>
<dbReference type="SMART" id="SM00507">
    <property type="entry name" value="HNHc"/>
    <property type="match status" value="1"/>
</dbReference>
<dbReference type="Pfam" id="PF01348">
    <property type="entry name" value="Intron_maturas2"/>
    <property type="match status" value="1"/>
</dbReference>
<dbReference type="InterPro" id="IPR043502">
    <property type="entry name" value="DNA/RNA_pol_sf"/>
</dbReference>
<dbReference type="InterPro" id="IPR003615">
    <property type="entry name" value="HNH_nuc"/>
</dbReference>
<comment type="caution">
    <text evidence="2">The sequence shown here is derived from an EMBL/GenBank/DDBJ whole genome shotgun (WGS) entry which is preliminary data.</text>
</comment>
<evidence type="ECO:0000259" key="1">
    <source>
        <dbReference type="PROSITE" id="PS50878"/>
    </source>
</evidence>
<organism evidence="2 3">
    <name type="scientific">Bacillus arachidis</name>
    <dbReference type="NCBI Taxonomy" id="2819290"/>
    <lineage>
        <taxon>Bacteria</taxon>
        <taxon>Bacillati</taxon>
        <taxon>Bacillota</taxon>
        <taxon>Bacilli</taxon>
        <taxon>Bacillales</taxon>
        <taxon>Bacillaceae</taxon>
        <taxon>Bacillus</taxon>
    </lineage>
</organism>
<protein>
    <recommendedName>
        <fullName evidence="1">Reverse transcriptase domain-containing protein</fullName>
    </recommendedName>
</protein>
<dbReference type="InterPro" id="IPR049030">
    <property type="entry name" value="AI2M-like_HNH"/>
</dbReference>
<reference evidence="2 3" key="1">
    <citation type="submission" date="2021-03" db="EMBL/GenBank/DDBJ databases">
        <title>Identification of novel Bacillus strains.</title>
        <authorList>
            <person name="Xiao Z."/>
            <person name="Li Y."/>
            <person name="Shen J."/>
        </authorList>
    </citation>
    <scope>NUCLEOTIDE SEQUENCE [LARGE SCALE GENOMIC DNA]</scope>
    <source>
        <strain evidence="2 3">SY8</strain>
    </source>
</reference>